<feature type="region of interest" description="Disordered" evidence="1">
    <location>
        <begin position="16"/>
        <end position="55"/>
    </location>
</feature>
<dbReference type="AlphaFoldDB" id="A0AAV3Z3B5"/>
<dbReference type="EMBL" id="BLXT01001900">
    <property type="protein sequence ID" value="GFN89001.1"/>
    <property type="molecule type" value="Genomic_DNA"/>
</dbReference>
<keyword evidence="3" id="KW-1185">Reference proteome</keyword>
<reference evidence="2 3" key="1">
    <citation type="journal article" date="2021" name="Elife">
        <title>Chloroplast acquisition without the gene transfer in kleptoplastic sea slugs, Plakobranchus ocellatus.</title>
        <authorList>
            <person name="Maeda T."/>
            <person name="Takahashi S."/>
            <person name="Yoshida T."/>
            <person name="Shimamura S."/>
            <person name="Takaki Y."/>
            <person name="Nagai Y."/>
            <person name="Toyoda A."/>
            <person name="Suzuki Y."/>
            <person name="Arimoto A."/>
            <person name="Ishii H."/>
            <person name="Satoh N."/>
            <person name="Nishiyama T."/>
            <person name="Hasebe M."/>
            <person name="Maruyama T."/>
            <person name="Minagawa J."/>
            <person name="Obokata J."/>
            <person name="Shigenobu S."/>
        </authorList>
    </citation>
    <scope>NUCLEOTIDE SEQUENCE [LARGE SCALE GENOMIC DNA]</scope>
</reference>
<evidence type="ECO:0000313" key="2">
    <source>
        <dbReference type="EMBL" id="GFN89001.1"/>
    </source>
</evidence>
<sequence>MKSFCRWPTLRCWVRKAGDDDDNDDGDDDDDSDGDDDNDDDDANDDFPHPDHNNYKVISGFQAHRQGRTSVAGLELATERSLPI</sequence>
<dbReference type="Proteomes" id="UP000735302">
    <property type="component" value="Unassembled WGS sequence"/>
</dbReference>
<proteinExistence type="predicted"/>
<evidence type="ECO:0000313" key="3">
    <source>
        <dbReference type="Proteomes" id="UP000735302"/>
    </source>
</evidence>
<feature type="compositionally biased region" description="Acidic residues" evidence="1">
    <location>
        <begin position="19"/>
        <end position="45"/>
    </location>
</feature>
<evidence type="ECO:0000256" key="1">
    <source>
        <dbReference type="SAM" id="MobiDB-lite"/>
    </source>
</evidence>
<name>A0AAV3Z3B5_9GAST</name>
<gene>
    <name evidence="2" type="ORF">PoB_001550700</name>
</gene>
<organism evidence="2 3">
    <name type="scientific">Plakobranchus ocellatus</name>
    <dbReference type="NCBI Taxonomy" id="259542"/>
    <lineage>
        <taxon>Eukaryota</taxon>
        <taxon>Metazoa</taxon>
        <taxon>Spiralia</taxon>
        <taxon>Lophotrochozoa</taxon>
        <taxon>Mollusca</taxon>
        <taxon>Gastropoda</taxon>
        <taxon>Heterobranchia</taxon>
        <taxon>Euthyneura</taxon>
        <taxon>Panpulmonata</taxon>
        <taxon>Sacoglossa</taxon>
        <taxon>Placobranchoidea</taxon>
        <taxon>Plakobranchidae</taxon>
        <taxon>Plakobranchus</taxon>
    </lineage>
</organism>
<comment type="caution">
    <text evidence="2">The sequence shown here is derived from an EMBL/GenBank/DDBJ whole genome shotgun (WGS) entry which is preliminary data.</text>
</comment>
<accession>A0AAV3Z3B5</accession>
<protein>
    <submittedName>
        <fullName evidence="2">Uncharacterized protein</fullName>
    </submittedName>
</protein>